<dbReference type="InterPro" id="IPR009061">
    <property type="entry name" value="DNA-bd_dom_put_sf"/>
</dbReference>
<comment type="caution">
    <text evidence="3">The sequence shown here is derived from an EMBL/GenBank/DDBJ whole genome shotgun (WGS) entry which is preliminary data.</text>
</comment>
<gene>
    <name evidence="3" type="ORF">GLP40_11305</name>
</gene>
<dbReference type="PROSITE" id="PS50937">
    <property type="entry name" value="HTH_MERR_2"/>
    <property type="match status" value="1"/>
</dbReference>
<proteinExistence type="predicted"/>
<keyword evidence="1" id="KW-0238">DNA-binding</keyword>
<organism evidence="3 4">
    <name type="scientific">Nocardia aurantiaca</name>
    <dbReference type="NCBI Taxonomy" id="2675850"/>
    <lineage>
        <taxon>Bacteria</taxon>
        <taxon>Bacillati</taxon>
        <taxon>Actinomycetota</taxon>
        <taxon>Actinomycetes</taxon>
        <taxon>Mycobacteriales</taxon>
        <taxon>Nocardiaceae</taxon>
        <taxon>Nocardia</taxon>
    </lineage>
</organism>
<dbReference type="CDD" id="cd00592">
    <property type="entry name" value="HTH_MerR-like"/>
    <property type="match status" value="1"/>
</dbReference>
<keyword evidence="4" id="KW-1185">Reference proteome</keyword>
<dbReference type="PRINTS" id="PR00040">
    <property type="entry name" value="HTHMERR"/>
</dbReference>
<protein>
    <submittedName>
        <fullName evidence="3">MerR family transcriptional regulator</fullName>
    </submittedName>
</protein>
<dbReference type="Pfam" id="PF13411">
    <property type="entry name" value="MerR_1"/>
    <property type="match status" value="1"/>
</dbReference>
<dbReference type="PANTHER" id="PTHR30204:SF93">
    <property type="entry name" value="HTH MERR-TYPE DOMAIN-CONTAINING PROTEIN"/>
    <property type="match status" value="1"/>
</dbReference>
<dbReference type="Gene3D" id="1.10.1660.10">
    <property type="match status" value="1"/>
</dbReference>
<sequence>MTDGTRSGVLVSIGELARSTGFAVRTIRFYCDEGILESQRSAGGHRMFDADSATERLRLVRRLRALGIGLSSIIDVLREERSMTEVIAAESARLDIEFRSVAWRRASLRAIETVAPAQRAERLALLAAAQDGGAVHDCLVRFWRRILAPIPRHEIDRWVGWNVPEPPADPSIDEVVAYAELAAIVADPDMNNVVRQQYWRSQPELIRDDHGLYVEVGDVLTDVVPLVSEGVRPHAGSELDRFVNAHAHARGERDSPRFREQLLIDATDSDHRVHRYWALTARFFGTRVSVGRAHDWVYNALAHPTDVADAQAQHHRSLPSIRER</sequence>
<dbReference type="EMBL" id="WMBB01000005">
    <property type="protein sequence ID" value="MTE13359.1"/>
    <property type="molecule type" value="Genomic_DNA"/>
</dbReference>
<feature type="domain" description="HTH merR-type" evidence="2">
    <location>
        <begin position="10"/>
        <end position="79"/>
    </location>
</feature>
<accession>A0A6I3L0I5</accession>
<dbReference type="SUPFAM" id="SSF46955">
    <property type="entry name" value="Putative DNA-binding domain"/>
    <property type="match status" value="1"/>
</dbReference>
<name>A0A6I3L0I5_9NOCA</name>
<dbReference type="SMART" id="SM00422">
    <property type="entry name" value="HTH_MERR"/>
    <property type="match status" value="1"/>
</dbReference>
<reference evidence="3 4" key="1">
    <citation type="submission" date="2019-11" db="EMBL/GenBank/DDBJ databases">
        <title>Nocardia sp. nov. CT2-14 isolated from soil.</title>
        <authorList>
            <person name="Kanchanasin P."/>
            <person name="Tanasupawat S."/>
            <person name="Yuki M."/>
            <person name="Kudo T."/>
        </authorList>
    </citation>
    <scope>NUCLEOTIDE SEQUENCE [LARGE SCALE GENOMIC DNA]</scope>
    <source>
        <strain evidence="3 4">CT2-14</strain>
    </source>
</reference>
<evidence type="ECO:0000259" key="2">
    <source>
        <dbReference type="PROSITE" id="PS50937"/>
    </source>
</evidence>
<dbReference type="Proteomes" id="UP000432464">
    <property type="component" value="Unassembled WGS sequence"/>
</dbReference>
<dbReference type="GO" id="GO:0003677">
    <property type="term" value="F:DNA binding"/>
    <property type="evidence" value="ECO:0007669"/>
    <property type="project" value="UniProtKB-KW"/>
</dbReference>
<dbReference type="GO" id="GO:0003700">
    <property type="term" value="F:DNA-binding transcription factor activity"/>
    <property type="evidence" value="ECO:0007669"/>
    <property type="project" value="InterPro"/>
</dbReference>
<evidence type="ECO:0000313" key="3">
    <source>
        <dbReference type="EMBL" id="MTE13359.1"/>
    </source>
</evidence>
<dbReference type="InterPro" id="IPR000551">
    <property type="entry name" value="MerR-type_HTH_dom"/>
</dbReference>
<dbReference type="AlphaFoldDB" id="A0A6I3L0I5"/>
<evidence type="ECO:0000313" key="4">
    <source>
        <dbReference type="Proteomes" id="UP000432464"/>
    </source>
</evidence>
<dbReference type="InterPro" id="IPR047057">
    <property type="entry name" value="MerR_fam"/>
</dbReference>
<dbReference type="PANTHER" id="PTHR30204">
    <property type="entry name" value="REDOX-CYCLING DRUG-SENSING TRANSCRIPTIONAL ACTIVATOR SOXR"/>
    <property type="match status" value="1"/>
</dbReference>
<evidence type="ECO:0000256" key="1">
    <source>
        <dbReference type="ARBA" id="ARBA00023125"/>
    </source>
</evidence>